<keyword evidence="7" id="KW-0521">NADP</keyword>
<evidence type="ECO:0000256" key="8">
    <source>
        <dbReference type="ARBA" id="ARBA00023002"/>
    </source>
</evidence>
<dbReference type="EC" id="1.1.1.302" evidence="4"/>
<evidence type="ECO:0000256" key="9">
    <source>
        <dbReference type="ARBA" id="ARBA00030073"/>
    </source>
</evidence>
<evidence type="ECO:0000256" key="12">
    <source>
        <dbReference type="ARBA" id="ARBA00049020"/>
    </source>
</evidence>
<dbReference type="EMBL" id="LFMY01000003">
    <property type="protein sequence ID" value="OKL61764.1"/>
    <property type="molecule type" value="Genomic_DNA"/>
</dbReference>
<evidence type="ECO:0000256" key="13">
    <source>
        <dbReference type="SAM" id="MobiDB-lite"/>
    </source>
</evidence>
<proteinExistence type="inferred from homology"/>
<organism evidence="15 16">
    <name type="scientific">Talaromyces atroroseus</name>
    <dbReference type="NCBI Taxonomy" id="1441469"/>
    <lineage>
        <taxon>Eukaryota</taxon>
        <taxon>Fungi</taxon>
        <taxon>Dikarya</taxon>
        <taxon>Ascomycota</taxon>
        <taxon>Pezizomycotina</taxon>
        <taxon>Eurotiomycetes</taxon>
        <taxon>Eurotiomycetidae</taxon>
        <taxon>Eurotiales</taxon>
        <taxon>Trichocomaceae</taxon>
        <taxon>Talaromyces</taxon>
        <taxon>Talaromyces sect. Trachyspermi</taxon>
    </lineage>
</organism>
<dbReference type="Pfam" id="PF01872">
    <property type="entry name" value="RibD_C"/>
    <property type="match status" value="1"/>
</dbReference>
<keyword evidence="16" id="KW-1185">Reference proteome</keyword>
<evidence type="ECO:0000256" key="11">
    <source>
        <dbReference type="ARBA" id="ARBA00047550"/>
    </source>
</evidence>
<feature type="compositionally biased region" description="Basic and acidic residues" evidence="13">
    <location>
        <begin position="28"/>
        <end position="46"/>
    </location>
</feature>
<evidence type="ECO:0000256" key="10">
    <source>
        <dbReference type="ARBA" id="ARBA00031630"/>
    </source>
</evidence>
<protein>
    <recommendedName>
        <fullName evidence="5">2,5-diamino-6-ribosylamino-4(3H)-pyrimidinone 5'-phosphate reductase</fullName>
        <ecNumber evidence="4">1.1.1.302</ecNumber>
    </recommendedName>
    <alternativeName>
        <fullName evidence="10">2,5-diamino-6-(5-phospho-D-ribosylamino)pyrimidin-4(3H)-one reductase</fullName>
    </alternativeName>
    <alternativeName>
        <fullName evidence="9">2,5-diamino-6-ribitylamino-4(3H)-pyrimidinone 5'-phosphate synthase</fullName>
    </alternativeName>
</protein>
<comment type="caution">
    <text evidence="15">The sequence shown here is derived from an EMBL/GenBank/DDBJ whole genome shotgun (WGS) entry which is preliminary data.</text>
</comment>
<comment type="pathway">
    <text evidence="2">Cofactor biosynthesis; riboflavin biosynthesis.</text>
</comment>
<evidence type="ECO:0000256" key="2">
    <source>
        <dbReference type="ARBA" id="ARBA00005104"/>
    </source>
</evidence>
<dbReference type="Proteomes" id="UP000214365">
    <property type="component" value="Unassembled WGS sequence"/>
</dbReference>
<dbReference type="Gene3D" id="3.40.430.10">
    <property type="entry name" value="Dihydrofolate Reductase, subunit A"/>
    <property type="match status" value="1"/>
</dbReference>
<feature type="domain" description="Bacterial bifunctional deaminase-reductase C-terminal" evidence="14">
    <location>
        <begin position="50"/>
        <end position="360"/>
    </location>
</feature>
<comment type="similarity">
    <text evidence="3">Belongs to the HTP reductase family.</text>
</comment>
<dbReference type="PANTHER" id="PTHR38011">
    <property type="entry name" value="DIHYDROFOLATE REDUCTASE FAMILY PROTEIN (AFU_ORTHOLOGUE AFUA_8G06820)"/>
    <property type="match status" value="1"/>
</dbReference>
<dbReference type="SUPFAM" id="SSF53597">
    <property type="entry name" value="Dihydrofolate reductase-like"/>
    <property type="match status" value="2"/>
</dbReference>
<dbReference type="AlphaFoldDB" id="A0A225ATS2"/>
<keyword evidence="8" id="KW-0560">Oxidoreductase</keyword>
<dbReference type="GO" id="GO:0009231">
    <property type="term" value="P:riboflavin biosynthetic process"/>
    <property type="evidence" value="ECO:0007669"/>
    <property type="project" value="UniProtKB-KW"/>
</dbReference>
<dbReference type="RefSeq" id="XP_020121885.1">
    <property type="nucleotide sequence ID" value="XM_020264394.1"/>
</dbReference>
<evidence type="ECO:0000313" key="16">
    <source>
        <dbReference type="Proteomes" id="UP000214365"/>
    </source>
</evidence>
<feature type="region of interest" description="Disordered" evidence="13">
    <location>
        <begin position="1"/>
        <end position="50"/>
    </location>
</feature>
<evidence type="ECO:0000256" key="1">
    <source>
        <dbReference type="ARBA" id="ARBA00003555"/>
    </source>
</evidence>
<dbReference type="STRING" id="1441469.A0A225ATS2"/>
<evidence type="ECO:0000256" key="7">
    <source>
        <dbReference type="ARBA" id="ARBA00022857"/>
    </source>
</evidence>
<sequence length="367" mass="40340">MSASFPPDTLHFPPLSRPFLDPYLPPLSDDKHNDTATEREEKKENGLSRPFTTLTFATSLDSSLSLAPGVRTILSGPHSKAMTHYLRFRHDAILIGVGTANADDPGLNCRIEGAGGYEEVIHADAADAPQKEDAPSDPEIQDVMKAVAGDQASSKQMHLFQSHADRISDEQTAADTERIRRQQGMLHQPRPIVVDPKARWVLHEHSKIIQLVRQGKGKAPLVLISKTTTPPQRTRALLEKYGGKYIALDTVESPDDDNNNNDGVPRQHFDWNAILDVLYTQEKITSLMIEGGGSIINSLLSEQRYSGLIDSVIVTIAPTWLGQGGVVVSPNRRVDEDGYAIPASRLTDVKWCPFGEDVVLCGRISKT</sequence>
<dbReference type="InterPro" id="IPR024072">
    <property type="entry name" value="DHFR-like_dom_sf"/>
</dbReference>
<reference evidence="15 16" key="1">
    <citation type="submission" date="2015-06" db="EMBL/GenBank/DDBJ databases">
        <title>Talaromyces atroroseus IBT 11181 draft genome.</title>
        <authorList>
            <person name="Rasmussen K.B."/>
            <person name="Rasmussen S."/>
            <person name="Petersen B."/>
            <person name="Sicheritz-Ponten T."/>
            <person name="Mortensen U.H."/>
            <person name="Thrane U."/>
        </authorList>
    </citation>
    <scope>NUCLEOTIDE SEQUENCE [LARGE SCALE GENOMIC DNA]</scope>
    <source>
        <strain evidence="15 16">IBT 11181</strain>
    </source>
</reference>
<evidence type="ECO:0000256" key="5">
    <source>
        <dbReference type="ARBA" id="ARBA00015035"/>
    </source>
</evidence>
<dbReference type="GeneID" id="31002115"/>
<accession>A0A225ATS2</accession>
<dbReference type="OrthoDB" id="5432at2759"/>
<dbReference type="PANTHER" id="PTHR38011:SF7">
    <property type="entry name" value="2,5-DIAMINO-6-RIBOSYLAMINO-4(3H)-PYRIMIDINONE 5'-PHOSPHATE REDUCTASE"/>
    <property type="match status" value="1"/>
</dbReference>
<evidence type="ECO:0000256" key="6">
    <source>
        <dbReference type="ARBA" id="ARBA00022619"/>
    </source>
</evidence>
<evidence type="ECO:0000259" key="14">
    <source>
        <dbReference type="Pfam" id="PF01872"/>
    </source>
</evidence>
<gene>
    <name evidence="15" type="ORF">UA08_02360</name>
</gene>
<comment type="function">
    <text evidence="1">Catalyzes an early step in riboflavin biosynthesis, the NADPH-dependent reduction of the ribose side chain of 2,5-diamino-6-ribosylamino-4(3H)-pyrimidinone 5'-phosphate, yielding 2,5-diamino-6-ribitylamino-4(3H)-pyrimidinone 5'-phosphate.</text>
</comment>
<name>A0A225ATS2_TALAT</name>
<comment type="catalytic activity">
    <reaction evidence="12">
        <text>2,5-diamino-6-(1-D-ribitylamino)pyrimidin-4(3H)-one 5'-phosphate + NADP(+) = 2,5-diamino-6-(1-D-ribosylamino)pyrimidin-4(3H)-one 5'-phosphate + NADPH + H(+)</text>
        <dbReference type="Rhea" id="RHEA:27278"/>
        <dbReference type="ChEBI" id="CHEBI:15378"/>
        <dbReference type="ChEBI" id="CHEBI:57783"/>
        <dbReference type="ChEBI" id="CHEBI:58349"/>
        <dbReference type="ChEBI" id="CHEBI:58890"/>
        <dbReference type="ChEBI" id="CHEBI:59545"/>
        <dbReference type="EC" id="1.1.1.302"/>
    </reaction>
</comment>
<dbReference type="InterPro" id="IPR050765">
    <property type="entry name" value="Riboflavin_Biosynth_HTPR"/>
</dbReference>
<evidence type="ECO:0000313" key="15">
    <source>
        <dbReference type="EMBL" id="OKL61764.1"/>
    </source>
</evidence>
<dbReference type="GO" id="GO:0008703">
    <property type="term" value="F:5-amino-6-(5-phosphoribosylamino)uracil reductase activity"/>
    <property type="evidence" value="ECO:0007669"/>
    <property type="project" value="InterPro"/>
</dbReference>
<dbReference type="InterPro" id="IPR002734">
    <property type="entry name" value="RibDG_C"/>
</dbReference>
<comment type="catalytic activity">
    <reaction evidence="11">
        <text>2,5-diamino-6-(1-D-ribitylamino)pyrimidin-4(3H)-one 5'-phosphate + NAD(+) = 2,5-diamino-6-(1-D-ribosylamino)pyrimidin-4(3H)-one 5'-phosphate + NADH + H(+)</text>
        <dbReference type="Rhea" id="RHEA:27274"/>
        <dbReference type="ChEBI" id="CHEBI:15378"/>
        <dbReference type="ChEBI" id="CHEBI:57540"/>
        <dbReference type="ChEBI" id="CHEBI:57945"/>
        <dbReference type="ChEBI" id="CHEBI:58890"/>
        <dbReference type="ChEBI" id="CHEBI:59545"/>
        <dbReference type="EC" id="1.1.1.302"/>
    </reaction>
</comment>
<evidence type="ECO:0000256" key="3">
    <source>
        <dbReference type="ARBA" id="ARBA00009723"/>
    </source>
</evidence>
<evidence type="ECO:0000256" key="4">
    <source>
        <dbReference type="ARBA" id="ARBA00012851"/>
    </source>
</evidence>
<keyword evidence="6" id="KW-0686">Riboflavin biosynthesis</keyword>